<dbReference type="OrthoDB" id="270970at2759"/>
<dbReference type="EMBL" id="ABEU02000011">
    <property type="protein sequence ID" value="PNR45663.1"/>
    <property type="molecule type" value="Genomic_DNA"/>
</dbReference>
<evidence type="ECO:0000256" key="1">
    <source>
        <dbReference type="ARBA" id="ARBA00004370"/>
    </source>
</evidence>
<evidence type="ECO:0008006" key="13">
    <source>
        <dbReference type="Google" id="ProtNLM"/>
    </source>
</evidence>
<dbReference type="GO" id="GO:0016020">
    <property type="term" value="C:membrane"/>
    <property type="evidence" value="ECO:0007669"/>
    <property type="project" value="UniProtKB-SubCell"/>
</dbReference>
<reference evidence="11" key="3">
    <citation type="submission" date="2020-12" db="UniProtKB">
        <authorList>
            <consortium name="EnsemblPlants"/>
        </authorList>
    </citation>
    <scope>IDENTIFICATION</scope>
</reference>
<name>A0A2K1JVW4_PHYPA</name>
<dbReference type="Gramene" id="Pp3c11_23120V3.1">
    <property type="protein sequence ID" value="Pp3c11_23120V3.1"/>
    <property type="gene ID" value="Pp3c11_23120"/>
</dbReference>
<dbReference type="OMA" id="GERHEIW"/>
<dbReference type="EnsemblPlants" id="Pp3c11_23120V3.2">
    <property type="protein sequence ID" value="Pp3c11_23120V3.2"/>
    <property type="gene ID" value="Pp3c11_23120"/>
</dbReference>
<dbReference type="PROSITE" id="PS51847">
    <property type="entry name" value="SMP"/>
    <property type="match status" value="1"/>
</dbReference>
<dbReference type="Gene3D" id="2.60.40.150">
    <property type="entry name" value="C2 domain"/>
    <property type="match status" value="1"/>
</dbReference>
<gene>
    <name evidence="11" type="primary">LOC112289040</name>
    <name evidence="10" type="ORF">PHYPA_015434</name>
</gene>
<dbReference type="EnsemblPlants" id="Pp3c11_23120V3.3">
    <property type="protein sequence ID" value="Pp3c11_23120V3.3"/>
    <property type="gene ID" value="Pp3c11_23120"/>
</dbReference>
<feature type="domain" description="SMP-LTD" evidence="9">
    <location>
        <begin position="84"/>
        <end position="274"/>
    </location>
</feature>
<keyword evidence="7" id="KW-0812">Transmembrane</keyword>
<evidence type="ECO:0000256" key="6">
    <source>
        <dbReference type="SAM" id="MobiDB-lite"/>
    </source>
</evidence>
<feature type="compositionally biased region" description="Basic residues" evidence="6">
    <location>
        <begin position="538"/>
        <end position="547"/>
    </location>
</feature>
<organism evidence="10">
    <name type="scientific">Physcomitrium patens</name>
    <name type="common">Spreading-leaved earth moss</name>
    <name type="synonym">Physcomitrella patens</name>
    <dbReference type="NCBI Taxonomy" id="3218"/>
    <lineage>
        <taxon>Eukaryota</taxon>
        <taxon>Viridiplantae</taxon>
        <taxon>Streptophyta</taxon>
        <taxon>Embryophyta</taxon>
        <taxon>Bryophyta</taxon>
        <taxon>Bryophytina</taxon>
        <taxon>Bryopsida</taxon>
        <taxon>Funariidae</taxon>
        <taxon>Funariales</taxon>
        <taxon>Funariaceae</taxon>
        <taxon>Physcomitrium</taxon>
    </lineage>
</organism>
<dbReference type="EnsemblPlants" id="Pp3c11_23120V3.1">
    <property type="protein sequence ID" value="Pp3c11_23120V3.1"/>
    <property type="gene ID" value="Pp3c11_23120"/>
</dbReference>
<dbReference type="GO" id="GO:0008289">
    <property type="term" value="F:lipid binding"/>
    <property type="evidence" value="ECO:0007669"/>
    <property type="project" value="UniProtKB-KW"/>
</dbReference>
<dbReference type="Pfam" id="PF00168">
    <property type="entry name" value="C2"/>
    <property type="match status" value="1"/>
</dbReference>
<protein>
    <recommendedName>
        <fullName evidence="13">C2 domain-containing protein</fullName>
    </recommendedName>
</protein>
<keyword evidence="12" id="KW-1185">Reference proteome</keyword>
<feature type="transmembrane region" description="Helical" evidence="7">
    <location>
        <begin position="22"/>
        <end position="55"/>
    </location>
</feature>
<reference evidence="10 12" key="2">
    <citation type="journal article" date="2018" name="Plant J.">
        <title>The Physcomitrella patens chromosome-scale assembly reveals moss genome structure and evolution.</title>
        <authorList>
            <person name="Lang D."/>
            <person name="Ullrich K.K."/>
            <person name="Murat F."/>
            <person name="Fuchs J."/>
            <person name="Jenkins J."/>
            <person name="Haas F.B."/>
            <person name="Piednoel M."/>
            <person name="Gundlach H."/>
            <person name="Van Bel M."/>
            <person name="Meyberg R."/>
            <person name="Vives C."/>
            <person name="Morata J."/>
            <person name="Symeonidi A."/>
            <person name="Hiss M."/>
            <person name="Muchero W."/>
            <person name="Kamisugi Y."/>
            <person name="Saleh O."/>
            <person name="Blanc G."/>
            <person name="Decker E.L."/>
            <person name="van Gessel N."/>
            <person name="Grimwood J."/>
            <person name="Hayes R.D."/>
            <person name="Graham S.W."/>
            <person name="Gunter L.E."/>
            <person name="McDaniel S.F."/>
            <person name="Hoernstein S.N.W."/>
            <person name="Larsson A."/>
            <person name="Li F.W."/>
            <person name="Perroud P.F."/>
            <person name="Phillips J."/>
            <person name="Ranjan P."/>
            <person name="Rokshar D.S."/>
            <person name="Rothfels C.J."/>
            <person name="Schneider L."/>
            <person name="Shu S."/>
            <person name="Stevenson D.W."/>
            <person name="Thummler F."/>
            <person name="Tillich M."/>
            <person name="Villarreal Aguilar J.C."/>
            <person name="Widiez T."/>
            <person name="Wong G.K."/>
            <person name="Wymore A."/>
            <person name="Zhang Y."/>
            <person name="Zimmer A.D."/>
            <person name="Quatrano R.S."/>
            <person name="Mayer K.F.X."/>
            <person name="Goodstein D."/>
            <person name="Casacuberta J.M."/>
            <person name="Vandepoele K."/>
            <person name="Reski R."/>
            <person name="Cuming A.C."/>
            <person name="Tuskan G.A."/>
            <person name="Maumus F."/>
            <person name="Salse J."/>
            <person name="Schmutz J."/>
            <person name="Rensing S.A."/>
        </authorList>
    </citation>
    <scope>NUCLEOTIDE SEQUENCE [LARGE SCALE GENOMIC DNA]</scope>
    <source>
        <strain evidence="11 12">cv. Gransden 2004</strain>
    </source>
</reference>
<dbReference type="GO" id="GO:0006869">
    <property type="term" value="P:lipid transport"/>
    <property type="evidence" value="ECO:0007669"/>
    <property type="project" value="UniProtKB-KW"/>
</dbReference>
<proteinExistence type="predicted"/>
<sequence length="839" mass="95214">MGNPAQGEPSFIAEKTMDQFLLMFYVVSVMCCLWIVSSVSSNCLFLSLLGGYLFWILKQCLEREKREILFEERKRVNASKAMTEGETLQWLNESLNVMWPICMEKFASQHFFTPIAPWFLKKFKPKYVKEVTLQSLHLGSTSPLFSLIRVLPASQDDDVIFEAEMEFSSDKDMKAQMSVQMKHINTTTTFYISKLYIKGTVKFSVKFEKGWPILGRVRFCFANAPYIDMTARPYAKKGIDMRIIPGAASWLEETLGTALEQSVVEPYMLVIDMKKLVSNMMFPGPISRYGLQDFFSVEHKSGVMVLVEVLEAGELKAGNAAGLPDPMVELLLGTRREITKPKLQTVNPVWTREMHRMPIVNWEYPNILTLRVMSKPSWGRSVDLGICSIAVKEFQNGERKEKKLRLESVNKKEYMGWIKFAITVEHHNGSQTPEERHTTFGSQPQTQEIASITPPESTATSRSQALGTRIKAFMHMRNSSTEVETAILVRAATSEPSEIDGGSTDIIEMPSNIPPGSFSIQCPEKEETSYFTSDPRRRSNAKKHKKDKSAPGCKERDAIMSNTKVKTPYMRFLRMRKPRNISKISFIEKSPADREATMTDLSGYSSSMEHSSEVKVCTDSSKTNMQLFPDMAHAVHNIIHEKTIIDSCNATTQLQGNSQQQTIGRDFVENLSFSNLQDEVTLRHGCRSQSATAPMPPKQYTKNNSWLRNFKLTKWPKKSRKTMVSKQEHVSVDNLERDPASLPRFEHEFGDPSYTSTTLSIRKELPPTDLKTALLQAQSPLTGSLLENHRSILASGRPVSGSQSCRQDASILKRILPHRAQSFRFDLLNITNRKHARLE</sequence>
<accession>A0A2K1JVW4</accession>
<dbReference type="PaxDb" id="3218-PP1S31_131V6.1"/>
<evidence type="ECO:0000259" key="8">
    <source>
        <dbReference type="PROSITE" id="PS50004"/>
    </source>
</evidence>
<evidence type="ECO:0000313" key="10">
    <source>
        <dbReference type="EMBL" id="PNR45663.1"/>
    </source>
</evidence>
<dbReference type="STRING" id="3218.A0A2K1JVW4"/>
<dbReference type="Gramene" id="Pp3c11_23120V3.2">
    <property type="protein sequence ID" value="Pp3c11_23120V3.2"/>
    <property type="gene ID" value="Pp3c11_23120"/>
</dbReference>
<dbReference type="PANTHER" id="PTHR47042:SF4">
    <property type="entry name" value="OS02G0313700 PROTEIN"/>
    <property type="match status" value="1"/>
</dbReference>
<evidence type="ECO:0000259" key="9">
    <source>
        <dbReference type="PROSITE" id="PS51847"/>
    </source>
</evidence>
<dbReference type="SUPFAM" id="SSF49562">
    <property type="entry name" value="C2 domain (Calcium/lipid-binding domain, CaLB)"/>
    <property type="match status" value="1"/>
</dbReference>
<evidence type="ECO:0000256" key="5">
    <source>
        <dbReference type="ARBA" id="ARBA00023136"/>
    </source>
</evidence>
<feature type="compositionally biased region" description="Basic and acidic residues" evidence="6">
    <location>
        <begin position="428"/>
        <end position="438"/>
    </location>
</feature>
<evidence type="ECO:0000256" key="7">
    <source>
        <dbReference type="SAM" id="Phobius"/>
    </source>
</evidence>
<dbReference type="InterPro" id="IPR052847">
    <property type="entry name" value="Ext_Synaptotagmin/KAHRP-like"/>
</dbReference>
<dbReference type="CDD" id="cd21669">
    <property type="entry name" value="SMP_SF"/>
    <property type="match status" value="1"/>
</dbReference>
<dbReference type="GeneID" id="112289040"/>
<dbReference type="Proteomes" id="UP000006727">
    <property type="component" value="Chromosome 11"/>
</dbReference>
<dbReference type="KEGG" id="ppp:112289040"/>
<dbReference type="InterPro" id="IPR031468">
    <property type="entry name" value="SMP_LBD"/>
</dbReference>
<comment type="subcellular location">
    <subcellularLocation>
        <location evidence="1">Membrane</location>
    </subcellularLocation>
</comment>
<evidence type="ECO:0000313" key="12">
    <source>
        <dbReference type="Proteomes" id="UP000006727"/>
    </source>
</evidence>
<feature type="region of interest" description="Disordered" evidence="6">
    <location>
        <begin position="428"/>
        <end position="447"/>
    </location>
</feature>
<dbReference type="RefSeq" id="XP_024389724.1">
    <property type="nucleotide sequence ID" value="XM_024533956.2"/>
</dbReference>
<keyword evidence="7" id="KW-1133">Transmembrane helix</keyword>
<dbReference type="PANTHER" id="PTHR47042">
    <property type="entry name" value="C2 DOMAIN-CONTAINING PROTEIN-LIKE"/>
    <property type="match status" value="1"/>
</dbReference>
<evidence type="ECO:0000256" key="3">
    <source>
        <dbReference type="ARBA" id="ARBA00023055"/>
    </source>
</evidence>
<dbReference type="PROSITE" id="PS50004">
    <property type="entry name" value="C2"/>
    <property type="match status" value="1"/>
</dbReference>
<keyword evidence="4" id="KW-0446">Lipid-binding</keyword>
<dbReference type="CDD" id="cd00030">
    <property type="entry name" value="C2"/>
    <property type="match status" value="1"/>
</dbReference>
<keyword evidence="2" id="KW-0813">Transport</keyword>
<dbReference type="InterPro" id="IPR000008">
    <property type="entry name" value="C2_dom"/>
</dbReference>
<reference evidence="10 12" key="1">
    <citation type="journal article" date="2008" name="Science">
        <title>The Physcomitrella genome reveals evolutionary insights into the conquest of land by plants.</title>
        <authorList>
            <person name="Rensing S."/>
            <person name="Lang D."/>
            <person name="Zimmer A."/>
            <person name="Terry A."/>
            <person name="Salamov A."/>
            <person name="Shapiro H."/>
            <person name="Nishiyama T."/>
            <person name="Perroud P.-F."/>
            <person name="Lindquist E."/>
            <person name="Kamisugi Y."/>
            <person name="Tanahashi T."/>
            <person name="Sakakibara K."/>
            <person name="Fujita T."/>
            <person name="Oishi K."/>
            <person name="Shin-I T."/>
            <person name="Kuroki Y."/>
            <person name="Toyoda A."/>
            <person name="Suzuki Y."/>
            <person name="Hashimoto A."/>
            <person name="Yamaguchi K."/>
            <person name="Sugano A."/>
            <person name="Kohara Y."/>
            <person name="Fujiyama A."/>
            <person name="Anterola A."/>
            <person name="Aoki S."/>
            <person name="Ashton N."/>
            <person name="Barbazuk W.B."/>
            <person name="Barker E."/>
            <person name="Bennetzen J."/>
            <person name="Bezanilla M."/>
            <person name="Blankenship R."/>
            <person name="Cho S.H."/>
            <person name="Dutcher S."/>
            <person name="Estelle M."/>
            <person name="Fawcett J.A."/>
            <person name="Gundlach H."/>
            <person name="Hanada K."/>
            <person name="Heyl A."/>
            <person name="Hicks K.A."/>
            <person name="Hugh J."/>
            <person name="Lohr M."/>
            <person name="Mayer K."/>
            <person name="Melkozernov A."/>
            <person name="Murata T."/>
            <person name="Nelson D."/>
            <person name="Pils B."/>
            <person name="Prigge M."/>
            <person name="Reiss B."/>
            <person name="Renner T."/>
            <person name="Rombauts S."/>
            <person name="Rushton P."/>
            <person name="Sanderfoot A."/>
            <person name="Schween G."/>
            <person name="Shiu S.-H."/>
            <person name="Stueber K."/>
            <person name="Theodoulou F.L."/>
            <person name="Tu H."/>
            <person name="Van de Peer Y."/>
            <person name="Verrier P.J."/>
            <person name="Waters E."/>
            <person name="Wood A."/>
            <person name="Yang L."/>
            <person name="Cove D."/>
            <person name="Cuming A."/>
            <person name="Hasebe M."/>
            <person name="Lucas S."/>
            <person name="Mishler D.B."/>
            <person name="Reski R."/>
            <person name="Grigoriev I."/>
            <person name="Quatrano R.S."/>
            <person name="Boore J.L."/>
        </authorList>
    </citation>
    <scope>NUCLEOTIDE SEQUENCE [LARGE SCALE GENOMIC DNA]</scope>
    <source>
        <strain evidence="11 12">cv. Gransden 2004</strain>
    </source>
</reference>
<keyword evidence="5 7" id="KW-0472">Membrane</keyword>
<evidence type="ECO:0000256" key="2">
    <source>
        <dbReference type="ARBA" id="ARBA00022448"/>
    </source>
</evidence>
<dbReference type="InterPro" id="IPR035892">
    <property type="entry name" value="C2_domain_sf"/>
</dbReference>
<feature type="domain" description="C2" evidence="8">
    <location>
        <begin position="283"/>
        <end position="404"/>
    </location>
</feature>
<evidence type="ECO:0000256" key="4">
    <source>
        <dbReference type="ARBA" id="ARBA00023121"/>
    </source>
</evidence>
<evidence type="ECO:0000313" key="11">
    <source>
        <dbReference type="EnsemblPlants" id="Pp3c11_23120V3.1"/>
    </source>
</evidence>
<dbReference type="AlphaFoldDB" id="A0A2K1JVW4"/>
<keyword evidence="3" id="KW-0445">Lipid transport</keyword>
<feature type="region of interest" description="Disordered" evidence="6">
    <location>
        <begin position="525"/>
        <end position="554"/>
    </location>
</feature>
<dbReference type="Gramene" id="Pp3c11_23120V3.3">
    <property type="protein sequence ID" value="Pp3c11_23120V3.3"/>
    <property type="gene ID" value="Pp3c11_23120"/>
</dbReference>
<dbReference type="SMART" id="SM00239">
    <property type="entry name" value="C2"/>
    <property type="match status" value="1"/>
</dbReference>